<keyword evidence="1" id="KW-0732">Signal</keyword>
<comment type="caution">
    <text evidence="2">The sequence shown here is derived from an EMBL/GenBank/DDBJ whole genome shotgun (WGS) entry which is preliminary data.</text>
</comment>
<proteinExistence type="predicted"/>
<dbReference type="SUPFAM" id="SSF75011">
    <property type="entry name" value="3-carboxy-cis,cis-mucoante lactonizing enzyme"/>
    <property type="match status" value="1"/>
</dbReference>
<dbReference type="RefSeq" id="WP_380599518.1">
    <property type="nucleotide sequence ID" value="NZ_JBHSDU010000003.1"/>
</dbReference>
<feature type="signal peptide" evidence="1">
    <location>
        <begin position="1"/>
        <end position="22"/>
    </location>
</feature>
<keyword evidence="3" id="KW-1185">Reference proteome</keyword>
<reference evidence="3" key="1">
    <citation type="journal article" date="2019" name="Int. J. Syst. Evol. Microbiol.">
        <title>The Global Catalogue of Microorganisms (GCM) 10K type strain sequencing project: providing services to taxonomists for standard genome sequencing and annotation.</title>
        <authorList>
            <consortium name="The Broad Institute Genomics Platform"/>
            <consortium name="The Broad Institute Genome Sequencing Center for Infectious Disease"/>
            <person name="Wu L."/>
            <person name="Ma J."/>
        </authorList>
    </citation>
    <scope>NUCLEOTIDE SEQUENCE [LARGE SCALE GENOMIC DNA]</scope>
    <source>
        <strain evidence="3">CGMCC 1.10759</strain>
    </source>
</reference>
<evidence type="ECO:0000256" key="1">
    <source>
        <dbReference type="SAM" id="SignalP"/>
    </source>
</evidence>
<name>A0ABV8SUV2_9GAMM</name>
<dbReference type="Pfam" id="PF20055">
    <property type="entry name" value="DUF6454"/>
    <property type="match status" value="1"/>
</dbReference>
<dbReference type="EMBL" id="JBHSDU010000003">
    <property type="protein sequence ID" value="MFC4311301.1"/>
    <property type="molecule type" value="Genomic_DNA"/>
</dbReference>
<evidence type="ECO:0000313" key="2">
    <source>
        <dbReference type="EMBL" id="MFC4311301.1"/>
    </source>
</evidence>
<sequence length="334" mass="37324">MKFAPVLALGLALTGYMAASLAGDSEHDRGYSKNRDNKTTTLFRLMGKNTIWTPVKSVTVNWQTFHTQGLVKIGDTFYVSAVEVLEGTVRNGTSTDSLYDFSIDRSSGNGRGWLFKFNEAGELLGKVELTDGSKYHPGGIDFDGTYIWVPVAEYRPNSKSNIFRVDPKTLKAEKIFSEADHIGGIVHNTHDDTLHGVSWGSRRLYTWELSKRGKVHSSDWVPNPQFYIDYQDCHYQGVAYMLCGGVQTYSSPKGNVALGGLELLDLRRHRLEHQLPVNLFIDEGAGPTGTLALTHNAFWLEPLGNGSMRGYFMTETDNQAELVIYDATPWINRE</sequence>
<dbReference type="InterPro" id="IPR046312">
    <property type="entry name" value="DUF6454"/>
</dbReference>
<protein>
    <submittedName>
        <fullName evidence="2">DUF6454 family protein</fullName>
    </submittedName>
</protein>
<accession>A0ABV8SUV2</accession>
<organism evidence="2 3">
    <name type="scientific">Steroidobacter flavus</name>
    <dbReference type="NCBI Taxonomy" id="1842136"/>
    <lineage>
        <taxon>Bacteria</taxon>
        <taxon>Pseudomonadati</taxon>
        <taxon>Pseudomonadota</taxon>
        <taxon>Gammaproteobacteria</taxon>
        <taxon>Steroidobacterales</taxon>
        <taxon>Steroidobacteraceae</taxon>
        <taxon>Steroidobacter</taxon>
    </lineage>
</organism>
<feature type="chain" id="PRO_5045691838" evidence="1">
    <location>
        <begin position="23"/>
        <end position="334"/>
    </location>
</feature>
<dbReference type="Proteomes" id="UP001595904">
    <property type="component" value="Unassembled WGS sequence"/>
</dbReference>
<evidence type="ECO:0000313" key="3">
    <source>
        <dbReference type="Proteomes" id="UP001595904"/>
    </source>
</evidence>
<gene>
    <name evidence="2" type="ORF">ACFPN2_19540</name>
</gene>